<evidence type="ECO:0000313" key="2">
    <source>
        <dbReference type="EMBL" id="MDQ2094278.1"/>
    </source>
</evidence>
<gene>
    <name evidence="2" type="ORF">NOI20_09160</name>
</gene>
<name>A0AAJ1UAS9_9RHOB</name>
<proteinExistence type="predicted"/>
<keyword evidence="1" id="KW-0472">Membrane</keyword>
<evidence type="ECO:0000313" key="3">
    <source>
        <dbReference type="Proteomes" id="UP001227162"/>
    </source>
</evidence>
<accession>A0AAJ1UAS9</accession>
<comment type="caution">
    <text evidence="2">The sequence shown here is derived from an EMBL/GenBank/DDBJ whole genome shotgun (WGS) entry which is preliminary data.</text>
</comment>
<organism evidence="2 3">
    <name type="scientific">Rhodalgimonas zhirmunskyi</name>
    <dbReference type="NCBI Taxonomy" id="2964767"/>
    <lineage>
        <taxon>Bacteria</taxon>
        <taxon>Pseudomonadati</taxon>
        <taxon>Pseudomonadota</taxon>
        <taxon>Alphaproteobacteria</taxon>
        <taxon>Rhodobacterales</taxon>
        <taxon>Roseobacteraceae</taxon>
        <taxon>Rhodalgimonas</taxon>
    </lineage>
</organism>
<keyword evidence="3" id="KW-1185">Reference proteome</keyword>
<protein>
    <submittedName>
        <fullName evidence="2">LPS export ABC transporter periplasmic protein LptC</fullName>
    </submittedName>
</protein>
<dbReference type="Pfam" id="PF06835">
    <property type="entry name" value="LptC"/>
    <property type="match status" value="1"/>
</dbReference>
<dbReference type="InterPro" id="IPR010664">
    <property type="entry name" value="LipoPS_assembly_LptC-rel"/>
</dbReference>
<sequence length="204" mass="21867">MPWRDNFHSRLVAWLKILLPLAALALLATLFLFSRNIDPMTTIPFAEIDLEARARDEGVTAPEFAGASAEGDLIAFKAATAQPEPGNTSRVLANDLSARIDLGSGGVVTFRAQTGTVDETANRAELSGDVVIETGQGYTLHSERLFSDMKRLYAESPGKVVGNGPPGQITAGRMVLERPENQAGAQLLFTDGVKLIYDPSKPGE</sequence>
<feature type="transmembrane region" description="Helical" evidence="1">
    <location>
        <begin position="12"/>
        <end position="33"/>
    </location>
</feature>
<dbReference type="EMBL" id="JANFFA010000002">
    <property type="protein sequence ID" value="MDQ2094278.1"/>
    <property type="molecule type" value="Genomic_DNA"/>
</dbReference>
<dbReference type="Proteomes" id="UP001227162">
    <property type="component" value="Unassembled WGS sequence"/>
</dbReference>
<reference evidence="2" key="1">
    <citation type="submission" date="2022-07" db="EMBL/GenBank/DDBJ databases">
        <authorList>
            <person name="Otstavnykh N."/>
            <person name="Isaeva M."/>
            <person name="Bystritskaya E."/>
        </authorList>
    </citation>
    <scope>NUCLEOTIDE SEQUENCE</scope>
    <source>
        <strain evidence="2">10Alg 79</strain>
    </source>
</reference>
<dbReference type="Gene3D" id="2.60.450.10">
    <property type="entry name" value="Lipopolysaccharide (LPS) transport protein A like domain"/>
    <property type="match status" value="1"/>
</dbReference>
<dbReference type="AlphaFoldDB" id="A0AAJ1UAS9"/>
<reference evidence="2" key="2">
    <citation type="submission" date="2023-04" db="EMBL/GenBank/DDBJ databases">
        <title>'Rhodoalgimonas zhirmunskyi' gen. nov., isolated from a red alga.</title>
        <authorList>
            <person name="Nedashkovskaya O.I."/>
            <person name="Otstavnykh N.Y."/>
            <person name="Bystritskaya E.P."/>
            <person name="Balabanova L.A."/>
            <person name="Isaeva M.P."/>
        </authorList>
    </citation>
    <scope>NUCLEOTIDE SEQUENCE</scope>
    <source>
        <strain evidence="2">10Alg 79</strain>
    </source>
</reference>
<evidence type="ECO:0000256" key="1">
    <source>
        <dbReference type="SAM" id="Phobius"/>
    </source>
</evidence>
<dbReference type="RefSeq" id="WP_317625880.1">
    <property type="nucleotide sequence ID" value="NZ_JANFFA010000002.1"/>
</dbReference>
<keyword evidence="1" id="KW-1133">Transmembrane helix</keyword>
<keyword evidence="1" id="KW-0812">Transmembrane</keyword>